<comment type="caution">
    <text evidence="10">The sequence shown here is derived from an EMBL/GenBank/DDBJ whole genome shotgun (WGS) entry which is preliminary data.</text>
</comment>
<proteinExistence type="inferred from homology"/>
<name>A0A660CM26_9PSEU</name>
<evidence type="ECO:0000256" key="5">
    <source>
        <dbReference type="ARBA" id="ARBA00022643"/>
    </source>
</evidence>
<comment type="catalytic activity">
    <reaction evidence="9">
        <text>3 propionate 3-nitronate + 3 O2 + H2O = 3 3-oxopropanoate + 2 nitrate + nitrite + H2O2 + 3 H(+)</text>
        <dbReference type="Rhea" id="RHEA:57332"/>
        <dbReference type="ChEBI" id="CHEBI:15377"/>
        <dbReference type="ChEBI" id="CHEBI:15378"/>
        <dbReference type="ChEBI" id="CHEBI:15379"/>
        <dbReference type="ChEBI" id="CHEBI:16240"/>
        <dbReference type="ChEBI" id="CHEBI:16301"/>
        <dbReference type="ChEBI" id="CHEBI:17632"/>
        <dbReference type="ChEBI" id="CHEBI:33190"/>
        <dbReference type="ChEBI" id="CHEBI:136067"/>
    </reaction>
</comment>
<sequence length="339" mass="35282">MLTDLGITVPVLAAPMAGGPTTPELVVAAGRAGSMGFVAGGYRTPQALAEQITRVRGAGVPFGVNLFVPDRRPVSIEDFDAYRTALTREAARYGVTLPDAPTTDDDHWADKIALLLDDPVPVVSFTFGLPDRATVDALRAKGTLVVQTVTSPHEARLAEESGAQALVVQSSAAGGHSATFTPSRTPPPLPLPRLVRDVAHAVELPLVAAGGIAGPADVTAALRAGGQAVAVGTVLLRTHESGASAPHRGALVDAAFDDTVVTRAFTGRPARALRNEFTDRMGPLAPNAYPAVHHLTRPLRTAATEAGDTRAIHLWAGTGYRHARAEPVADTLDRLAGQE</sequence>
<keyword evidence="10" id="KW-0223">Dioxygenase</keyword>
<dbReference type="PANTHER" id="PTHR42747:SF3">
    <property type="entry name" value="NITRONATE MONOOXYGENASE-RELATED"/>
    <property type="match status" value="1"/>
</dbReference>
<evidence type="ECO:0000256" key="6">
    <source>
        <dbReference type="ARBA" id="ARBA00023002"/>
    </source>
</evidence>
<dbReference type="SUPFAM" id="SSF51412">
    <property type="entry name" value="Inosine monophosphate dehydrogenase (IMPDH)"/>
    <property type="match status" value="1"/>
</dbReference>
<dbReference type="GO" id="GO:0051213">
    <property type="term" value="F:dioxygenase activity"/>
    <property type="evidence" value="ECO:0007669"/>
    <property type="project" value="UniProtKB-KW"/>
</dbReference>
<evidence type="ECO:0000313" key="10">
    <source>
        <dbReference type="EMBL" id="TWH22693.1"/>
    </source>
</evidence>
<evidence type="ECO:0000256" key="9">
    <source>
        <dbReference type="ARBA" id="ARBA00049401"/>
    </source>
</evidence>
<evidence type="ECO:0000313" key="11">
    <source>
        <dbReference type="Proteomes" id="UP000317303"/>
    </source>
</evidence>
<organism evidence="10 11">
    <name type="scientific">Prauserella rugosa</name>
    <dbReference type="NCBI Taxonomy" id="43354"/>
    <lineage>
        <taxon>Bacteria</taxon>
        <taxon>Bacillati</taxon>
        <taxon>Actinomycetota</taxon>
        <taxon>Actinomycetes</taxon>
        <taxon>Pseudonocardiales</taxon>
        <taxon>Pseudonocardiaceae</taxon>
        <taxon>Prauserella</taxon>
    </lineage>
</organism>
<keyword evidence="11" id="KW-1185">Reference proteome</keyword>
<dbReference type="PANTHER" id="PTHR42747">
    <property type="entry name" value="NITRONATE MONOOXYGENASE-RELATED"/>
    <property type="match status" value="1"/>
</dbReference>
<keyword evidence="5" id="KW-0288">FMN</keyword>
<dbReference type="Pfam" id="PF03060">
    <property type="entry name" value="NMO"/>
    <property type="match status" value="1"/>
</dbReference>
<evidence type="ECO:0000256" key="2">
    <source>
        <dbReference type="ARBA" id="ARBA00009881"/>
    </source>
</evidence>
<dbReference type="RefSeq" id="WP_048808179.1">
    <property type="nucleotide sequence ID" value="NZ_JOIJ01000004.1"/>
</dbReference>
<dbReference type="InterPro" id="IPR013785">
    <property type="entry name" value="Aldolase_TIM"/>
</dbReference>
<evidence type="ECO:0000256" key="4">
    <source>
        <dbReference type="ARBA" id="ARBA00022630"/>
    </source>
</evidence>
<dbReference type="GO" id="GO:0018580">
    <property type="term" value="F:nitronate monooxygenase activity"/>
    <property type="evidence" value="ECO:0007669"/>
    <property type="project" value="InterPro"/>
</dbReference>
<gene>
    <name evidence="10" type="ORF">JD82_04583</name>
</gene>
<evidence type="ECO:0000256" key="1">
    <source>
        <dbReference type="ARBA" id="ARBA00001917"/>
    </source>
</evidence>
<comment type="similarity">
    <text evidence="2">Belongs to the nitronate monooxygenase family. NMO class I subfamily.</text>
</comment>
<accession>A0A660CM26</accession>
<protein>
    <recommendedName>
        <fullName evidence="8">Propionate 3-nitronate monooxygenase</fullName>
    </recommendedName>
</protein>
<dbReference type="InterPro" id="IPR004136">
    <property type="entry name" value="NMO"/>
</dbReference>
<keyword evidence="7" id="KW-0503">Monooxygenase</keyword>
<dbReference type="GO" id="GO:0009636">
    <property type="term" value="P:response to toxic substance"/>
    <property type="evidence" value="ECO:0007669"/>
    <property type="project" value="UniProtKB-KW"/>
</dbReference>
<dbReference type="Gene3D" id="3.20.20.70">
    <property type="entry name" value="Aldolase class I"/>
    <property type="match status" value="1"/>
</dbReference>
<evidence type="ECO:0000256" key="7">
    <source>
        <dbReference type="ARBA" id="ARBA00023033"/>
    </source>
</evidence>
<dbReference type="AlphaFoldDB" id="A0A660CM26"/>
<dbReference type="Proteomes" id="UP000317303">
    <property type="component" value="Unassembled WGS sequence"/>
</dbReference>
<comment type="cofactor">
    <cofactor evidence="1">
        <name>FMN</name>
        <dbReference type="ChEBI" id="CHEBI:58210"/>
    </cofactor>
</comment>
<evidence type="ECO:0000256" key="3">
    <source>
        <dbReference type="ARBA" id="ARBA00022575"/>
    </source>
</evidence>
<keyword evidence="6" id="KW-0560">Oxidoreductase</keyword>
<keyword evidence="3" id="KW-0216">Detoxification</keyword>
<dbReference type="CDD" id="cd04730">
    <property type="entry name" value="NPD_like"/>
    <property type="match status" value="1"/>
</dbReference>
<keyword evidence="4" id="KW-0285">Flavoprotein</keyword>
<evidence type="ECO:0000256" key="8">
    <source>
        <dbReference type="ARBA" id="ARBA00031155"/>
    </source>
</evidence>
<dbReference type="EMBL" id="VLJV01000001">
    <property type="protein sequence ID" value="TWH22693.1"/>
    <property type="molecule type" value="Genomic_DNA"/>
</dbReference>
<reference evidence="10 11" key="1">
    <citation type="submission" date="2019-07" db="EMBL/GenBank/DDBJ databases">
        <title>R&amp;d 2014.</title>
        <authorList>
            <person name="Klenk H.-P."/>
        </authorList>
    </citation>
    <scope>NUCLEOTIDE SEQUENCE [LARGE SCALE GENOMIC DNA]</scope>
    <source>
        <strain evidence="10 11">DSM 43194</strain>
    </source>
</reference>